<dbReference type="RefSeq" id="XP_046008889.1">
    <property type="nucleotide sequence ID" value="XM_046157030.1"/>
</dbReference>
<dbReference type="GeneID" id="70186576"/>
<organism evidence="2 3">
    <name type="scientific">Microdochium trichocladiopsis</name>
    <dbReference type="NCBI Taxonomy" id="1682393"/>
    <lineage>
        <taxon>Eukaryota</taxon>
        <taxon>Fungi</taxon>
        <taxon>Dikarya</taxon>
        <taxon>Ascomycota</taxon>
        <taxon>Pezizomycotina</taxon>
        <taxon>Sordariomycetes</taxon>
        <taxon>Xylariomycetidae</taxon>
        <taxon>Xylariales</taxon>
        <taxon>Microdochiaceae</taxon>
        <taxon>Microdochium</taxon>
    </lineage>
</organism>
<evidence type="ECO:0000313" key="3">
    <source>
        <dbReference type="Proteomes" id="UP000756346"/>
    </source>
</evidence>
<dbReference type="AlphaFoldDB" id="A0A9P8Y1X5"/>
<gene>
    <name evidence="2" type="ORF">B0I36DRAFT_351657</name>
</gene>
<dbReference type="Proteomes" id="UP000756346">
    <property type="component" value="Unassembled WGS sequence"/>
</dbReference>
<reference evidence="2" key="1">
    <citation type="journal article" date="2021" name="Nat. Commun.">
        <title>Genetic determinants of endophytism in the Arabidopsis root mycobiome.</title>
        <authorList>
            <person name="Mesny F."/>
            <person name="Miyauchi S."/>
            <person name="Thiergart T."/>
            <person name="Pickel B."/>
            <person name="Atanasova L."/>
            <person name="Karlsson M."/>
            <person name="Huettel B."/>
            <person name="Barry K.W."/>
            <person name="Haridas S."/>
            <person name="Chen C."/>
            <person name="Bauer D."/>
            <person name="Andreopoulos W."/>
            <person name="Pangilinan J."/>
            <person name="LaButti K."/>
            <person name="Riley R."/>
            <person name="Lipzen A."/>
            <person name="Clum A."/>
            <person name="Drula E."/>
            <person name="Henrissat B."/>
            <person name="Kohler A."/>
            <person name="Grigoriev I.V."/>
            <person name="Martin F.M."/>
            <person name="Hacquard S."/>
        </authorList>
    </citation>
    <scope>NUCLEOTIDE SEQUENCE</scope>
    <source>
        <strain evidence="2">MPI-CAGE-CH-0230</strain>
    </source>
</reference>
<sequence length="165" mass="17622">MCKAEEACSDSDKAVSVSHLQQERQLTSACVRKAWDCEGFSPSPVSLRLVSQAGQALAHKKAKFAPILCLSGQGCPSSPQARGRTAWVAHPPPKQLDPVTGSIQGPRRSCIAANTNTAHAGTMSATVLDWLHHMRRGAQKYPFSAPCRPVSTSYHNSTTGDGAIR</sequence>
<dbReference type="EMBL" id="JAGTJQ010000008">
    <property type="protein sequence ID" value="KAH7025672.1"/>
    <property type="molecule type" value="Genomic_DNA"/>
</dbReference>
<proteinExistence type="predicted"/>
<evidence type="ECO:0000256" key="1">
    <source>
        <dbReference type="SAM" id="MobiDB-lite"/>
    </source>
</evidence>
<accession>A0A9P8Y1X5</accession>
<keyword evidence="3" id="KW-1185">Reference proteome</keyword>
<protein>
    <submittedName>
        <fullName evidence="2">Uncharacterized protein</fullName>
    </submittedName>
</protein>
<name>A0A9P8Y1X5_9PEZI</name>
<feature type="region of interest" description="Disordered" evidence="1">
    <location>
        <begin position="81"/>
        <end position="105"/>
    </location>
</feature>
<comment type="caution">
    <text evidence="2">The sequence shown here is derived from an EMBL/GenBank/DDBJ whole genome shotgun (WGS) entry which is preliminary data.</text>
</comment>
<evidence type="ECO:0000313" key="2">
    <source>
        <dbReference type="EMBL" id="KAH7025672.1"/>
    </source>
</evidence>